<reference evidence="2 3" key="1">
    <citation type="submission" date="2021-12" db="EMBL/GenBank/DDBJ databases">
        <title>Genome sequencing of bacteria with rrn-lacking chromosome and rrn-plasmid.</title>
        <authorList>
            <person name="Anda M."/>
            <person name="Iwasaki W."/>
        </authorList>
    </citation>
    <scope>NUCLEOTIDE SEQUENCE [LARGE SCALE GENOMIC DNA]</scope>
    <source>
        <strain evidence="2 3">NBRC 15940</strain>
    </source>
</reference>
<sequence>MGEHVGSPVPNRIKFLEGISNFFTFPNTMKNLLLFFILIFCISCHSNQTKVEVDGQLLGYYDAGEQITLKANIPSGNQFLKWSGAEGLLSDPYAKTTTLEVPAKKIISLRSASTAQNLSGIDDIDLTFEKIQTKPTTINNVKAHRAALYRWWRLMWRKGYDLSDLQPLADQLLKVKNDNPKAPALVDSAFGALSLLQSQDIKITEKQGRLQSFKGQKTNWNFYNGTDGHHTGYSPDQGATEGKAVWRFAKGYYSNASPVLKDGKLYFSTPAIDVMAMCLDENTGETIWKARQYGENFYEVHGSRWAPVLGDKHITVRTDYSPESIKVLDKATGKPFAGDTTKIVPFAYVRKGNQLVFANQLTGGDLKVIKNSAYYGTKPLISEDNLLIGDRSGHLFCYDLNGKLKWKQKFEQGIVGKISVNKKEAFIPGATDKLYKINLSTGEIVWTFTSISRLEHADQFFSQPLLLGDKLVVGTAAAQVFLLDQKTGKQLHETKVGDWVRAQPQVFDGDLYVVDYSGKMYRFNLANAGLNLKWKKQVSTHPITADLVAGKKYIYTANQQWVLQAISPETGNTVWKKGIVEGQWEDGNFHMADWAGGLLGSPVVADGIAYIGGPDGFVNAVDVETGKEIWKFEVGSTISIAPMVAEGKVFFGYLGANTEHYGYNHPGEVFALDAKTGDVVWRNKEYARVWVAPAYKDGKLFFGNTDGDFFGVNADTGQKLWSFYTGKGTIKATLPKDTPFTHGYPAGVYSVPVVDENTVYTGSWSGFYYAFDQQTGKVRWRTKTGFHDWGGLPDSAAPTLWKGKLYVQKFGSRIAAIDIKTGQITWEWNAPRGYLQNATVAAHDGVLYGSIVRGVTKLPMRSAIYAFDDQTHEQLWTADGMGGLTAPVIAGDQVIGGSSADVFLTSRNRKTGELLWRYNMGGEMLENVPAVYGNKVFALSKNGYLHAVK</sequence>
<proteinExistence type="predicted"/>
<dbReference type="InterPro" id="IPR015943">
    <property type="entry name" value="WD40/YVTN_repeat-like_dom_sf"/>
</dbReference>
<dbReference type="AlphaFoldDB" id="A0AAN5ALK4"/>
<dbReference type="Pfam" id="PF13360">
    <property type="entry name" value="PQQ_2"/>
    <property type="match status" value="4"/>
</dbReference>
<evidence type="ECO:0000259" key="1">
    <source>
        <dbReference type="Pfam" id="PF13360"/>
    </source>
</evidence>
<dbReference type="Gene3D" id="2.130.10.10">
    <property type="entry name" value="YVTN repeat-like/Quinoprotein amine dehydrogenase"/>
    <property type="match status" value="3"/>
</dbReference>
<name>A0AAN5ALK4_9BACT</name>
<dbReference type="Gene3D" id="2.40.10.480">
    <property type="match status" value="1"/>
</dbReference>
<dbReference type="InterPro" id="IPR011047">
    <property type="entry name" value="Quinoprotein_ADH-like_sf"/>
</dbReference>
<keyword evidence="3" id="KW-1185">Reference proteome</keyword>
<dbReference type="PANTHER" id="PTHR34512">
    <property type="entry name" value="CELL SURFACE PROTEIN"/>
    <property type="match status" value="1"/>
</dbReference>
<feature type="domain" description="Pyrrolo-quinoline quinone repeat" evidence="1">
    <location>
        <begin position="751"/>
        <end position="834"/>
    </location>
</feature>
<protein>
    <recommendedName>
        <fullName evidence="1">Pyrrolo-quinoline quinone repeat domain-containing protein</fullName>
    </recommendedName>
</protein>
<dbReference type="InterPro" id="IPR002372">
    <property type="entry name" value="PQQ_rpt_dom"/>
</dbReference>
<feature type="domain" description="Pyrrolo-quinoline quinone repeat" evidence="1">
    <location>
        <begin position="379"/>
        <end position="576"/>
    </location>
</feature>
<accession>A0AAN5ALK4</accession>
<comment type="caution">
    <text evidence="2">The sequence shown here is derived from an EMBL/GenBank/DDBJ whole genome shotgun (WGS) entry which is preliminary data.</text>
</comment>
<feature type="domain" description="Pyrrolo-quinoline quinone repeat" evidence="1">
    <location>
        <begin position="665"/>
        <end position="728"/>
    </location>
</feature>
<organism evidence="2 3">
    <name type="scientific">Persicobacter diffluens</name>
    <dbReference type="NCBI Taxonomy" id="981"/>
    <lineage>
        <taxon>Bacteria</taxon>
        <taxon>Pseudomonadati</taxon>
        <taxon>Bacteroidota</taxon>
        <taxon>Cytophagia</taxon>
        <taxon>Cytophagales</taxon>
        <taxon>Persicobacteraceae</taxon>
        <taxon>Persicobacter</taxon>
    </lineage>
</organism>
<dbReference type="SMART" id="SM00564">
    <property type="entry name" value="PQQ"/>
    <property type="match status" value="12"/>
</dbReference>
<dbReference type="Proteomes" id="UP001310022">
    <property type="component" value="Unassembled WGS sequence"/>
</dbReference>
<evidence type="ECO:0000313" key="2">
    <source>
        <dbReference type="EMBL" id="GJM64075.1"/>
    </source>
</evidence>
<evidence type="ECO:0000313" key="3">
    <source>
        <dbReference type="Proteomes" id="UP001310022"/>
    </source>
</evidence>
<dbReference type="PANTHER" id="PTHR34512:SF30">
    <property type="entry name" value="OUTER MEMBRANE PROTEIN ASSEMBLY FACTOR BAMB"/>
    <property type="match status" value="1"/>
</dbReference>
<feature type="domain" description="Pyrrolo-quinoline quinone repeat" evidence="1">
    <location>
        <begin position="862"/>
        <end position="948"/>
    </location>
</feature>
<gene>
    <name evidence="2" type="ORF">PEDI_46270</name>
</gene>
<dbReference type="InterPro" id="IPR018391">
    <property type="entry name" value="PQQ_b-propeller_rpt"/>
</dbReference>
<dbReference type="SUPFAM" id="SSF50998">
    <property type="entry name" value="Quinoprotein alcohol dehydrogenase-like"/>
    <property type="match status" value="4"/>
</dbReference>
<dbReference type="EMBL" id="BQKE01000004">
    <property type="protein sequence ID" value="GJM64075.1"/>
    <property type="molecule type" value="Genomic_DNA"/>
</dbReference>